<dbReference type="Proteomes" id="UP001172457">
    <property type="component" value="Chromosome 8"/>
</dbReference>
<protein>
    <submittedName>
        <fullName evidence="1">Uncharacterized protein</fullName>
    </submittedName>
</protein>
<reference evidence="1" key="1">
    <citation type="submission" date="2023-03" db="EMBL/GenBank/DDBJ databases">
        <title>Chromosome-scale reference genome and RAD-based genetic map of yellow starthistle (Centaurea solstitialis) reveal putative structural variation and QTLs associated with invader traits.</title>
        <authorList>
            <person name="Reatini B."/>
            <person name="Cang F.A."/>
            <person name="Jiang Q."/>
            <person name="Mckibben M.T.W."/>
            <person name="Barker M.S."/>
            <person name="Rieseberg L.H."/>
            <person name="Dlugosch K.M."/>
        </authorList>
    </citation>
    <scope>NUCLEOTIDE SEQUENCE</scope>
    <source>
        <strain evidence="1">CAN-66</strain>
        <tissue evidence="1">Leaf</tissue>
    </source>
</reference>
<dbReference type="EMBL" id="JARYMX010000008">
    <property type="protein sequence ID" value="KAJ9537596.1"/>
    <property type="molecule type" value="Genomic_DNA"/>
</dbReference>
<dbReference type="AlphaFoldDB" id="A0AA38SJM7"/>
<name>A0AA38SJM7_9ASTR</name>
<keyword evidence="2" id="KW-1185">Reference proteome</keyword>
<evidence type="ECO:0000313" key="1">
    <source>
        <dbReference type="EMBL" id="KAJ9537596.1"/>
    </source>
</evidence>
<evidence type="ECO:0000313" key="2">
    <source>
        <dbReference type="Proteomes" id="UP001172457"/>
    </source>
</evidence>
<sequence length="116" mass="13236">MKRLKDKYSTTYDMLNTMVKKGTKIKLLGLPSRLDPVELDKRLDLWESRAQSSETGPGRVFWMSKDSTKICYGSEFKVTFGSSLGVGDDHIKFQEVDVGRSKTFTILEARVKWTGH</sequence>
<organism evidence="1 2">
    <name type="scientific">Centaurea solstitialis</name>
    <name type="common">yellow star-thistle</name>
    <dbReference type="NCBI Taxonomy" id="347529"/>
    <lineage>
        <taxon>Eukaryota</taxon>
        <taxon>Viridiplantae</taxon>
        <taxon>Streptophyta</taxon>
        <taxon>Embryophyta</taxon>
        <taxon>Tracheophyta</taxon>
        <taxon>Spermatophyta</taxon>
        <taxon>Magnoliopsida</taxon>
        <taxon>eudicotyledons</taxon>
        <taxon>Gunneridae</taxon>
        <taxon>Pentapetalae</taxon>
        <taxon>asterids</taxon>
        <taxon>campanulids</taxon>
        <taxon>Asterales</taxon>
        <taxon>Asteraceae</taxon>
        <taxon>Carduoideae</taxon>
        <taxon>Cardueae</taxon>
        <taxon>Centaureinae</taxon>
        <taxon>Centaurea</taxon>
    </lineage>
</organism>
<gene>
    <name evidence="1" type="ORF">OSB04_030329</name>
</gene>
<accession>A0AA38SJM7</accession>
<comment type="caution">
    <text evidence="1">The sequence shown here is derived from an EMBL/GenBank/DDBJ whole genome shotgun (WGS) entry which is preliminary data.</text>
</comment>
<proteinExistence type="predicted"/>